<name>J0NBL2_9ACTO</name>
<gene>
    <name evidence="6" type="ORF">HMPREF1317_1686</name>
</gene>
<dbReference type="GO" id="GO:0046872">
    <property type="term" value="F:metal ion binding"/>
    <property type="evidence" value="ECO:0007669"/>
    <property type="project" value="InterPro"/>
</dbReference>
<dbReference type="PANTHER" id="PTHR42953:SF3">
    <property type="entry name" value="HIGH-AFFINITY ZINC UPTAKE SYSTEM PROTEIN ZNUA"/>
    <property type="match status" value="1"/>
</dbReference>
<feature type="region of interest" description="Disordered" evidence="4">
    <location>
        <begin position="124"/>
        <end position="169"/>
    </location>
</feature>
<evidence type="ECO:0000256" key="1">
    <source>
        <dbReference type="ARBA" id="ARBA00011028"/>
    </source>
</evidence>
<dbReference type="AlphaFoldDB" id="J0NBL2"/>
<reference evidence="6 7" key="1">
    <citation type="submission" date="2012-05" db="EMBL/GenBank/DDBJ databases">
        <authorList>
            <person name="Harkins D.M."/>
            <person name="Madupu R."/>
            <person name="Durkin A.S."/>
            <person name="Torralba M."/>
            <person name="Methe B."/>
            <person name="Sutton G.G."/>
            <person name="Nelson K.E."/>
        </authorList>
    </citation>
    <scope>NUCLEOTIDE SEQUENCE [LARGE SCALE GENOMIC DNA]</scope>
    <source>
        <strain evidence="6 7">F0490</strain>
    </source>
</reference>
<protein>
    <submittedName>
        <fullName evidence="6">Periplasmic solute-binding family protein</fullName>
    </submittedName>
</protein>
<dbReference type="PANTHER" id="PTHR42953">
    <property type="entry name" value="HIGH-AFFINITY ZINC UPTAKE SYSTEM PROTEIN ZNUA-RELATED"/>
    <property type="match status" value="1"/>
</dbReference>
<evidence type="ECO:0000256" key="5">
    <source>
        <dbReference type="SAM" id="SignalP"/>
    </source>
</evidence>
<dbReference type="InterPro" id="IPR006127">
    <property type="entry name" value="ZnuA-like"/>
</dbReference>
<feature type="signal peptide" evidence="5">
    <location>
        <begin position="1"/>
        <end position="19"/>
    </location>
</feature>
<dbReference type="EMBL" id="AKFS01000222">
    <property type="protein sequence ID" value="EJF42027.1"/>
    <property type="molecule type" value="Genomic_DNA"/>
</dbReference>
<dbReference type="GO" id="GO:0030001">
    <property type="term" value="P:metal ion transport"/>
    <property type="evidence" value="ECO:0007669"/>
    <property type="project" value="InterPro"/>
</dbReference>
<keyword evidence="2" id="KW-0813">Transport</keyword>
<evidence type="ECO:0000256" key="2">
    <source>
        <dbReference type="ARBA" id="ARBA00022448"/>
    </source>
</evidence>
<dbReference type="Gene3D" id="3.40.50.1980">
    <property type="entry name" value="Nitrogenase molybdenum iron protein domain"/>
    <property type="match status" value="2"/>
</dbReference>
<comment type="similarity">
    <text evidence="1">Belongs to the bacterial solute-binding protein 9 family.</text>
</comment>
<keyword evidence="3 5" id="KW-0732">Signal</keyword>
<dbReference type="PROSITE" id="PS51257">
    <property type="entry name" value="PROKAR_LIPOPROTEIN"/>
    <property type="match status" value="1"/>
</dbReference>
<keyword evidence="7" id="KW-1185">Reference proteome</keyword>
<accession>J0NBL2</accession>
<dbReference type="Pfam" id="PF01297">
    <property type="entry name" value="ZnuA"/>
    <property type="match status" value="1"/>
</dbReference>
<dbReference type="PATRIC" id="fig|1125717.3.peg.1350"/>
<dbReference type="InterPro" id="IPR050492">
    <property type="entry name" value="Bact_metal-bind_prot9"/>
</dbReference>
<proteinExistence type="inferred from homology"/>
<evidence type="ECO:0000313" key="6">
    <source>
        <dbReference type="EMBL" id="EJF42027.1"/>
    </source>
</evidence>
<feature type="chain" id="PRO_5039331267" evidence="5">
    <location>
        <begin position="20"/>
        <end position="338"/>
    </location>
</feature>
<sequence>MNKRALLTLCAAVSAFTLAACSGGTGTTGSSGQSDSQGLRVMASFYPLKYLTEQVGGTHVTVTSLTPDGAEPHDLDLSPAMVDSIGRADAVVYLKGFQTAVDEAVEQQSPKTAIDLADTVSLVDAGEGSNHPADEDEEEGESGHEGHSHEGHEEGHSHEGHEHHHDMAKDPHFWLDPQRMADAASFIGEQLAAADPANASDYRANASTTADSMRKLSETLSNRTASCQSKTFVTAHTAFGYLADRAGLTQVGISGLDPDSSPSAARLQEIAEVVKSQGVTTIFTESLIDPKIAQTLADDLGIGTAVLDPIESQVDASKDYTAVMNENIDALAKALNCQ</sequence>
<evidence type="ECO:0000313" key="7">
    <source>
        <dbReference type="Proteomes" id="UP000004578"/>
    </source>
</evidence>
<dbReference type="SUPFAM" id="SSF53807">
    <property type="entry name" value="Helical backbone' metal receptor"/>
    <property type="match status" value="1"/>
</dbReference>
<evidence type="ECO:0000256" key="4">
    <source>
        <dbReference type="SAM" id="MobiDB-lite"/>
    </source>
</evidence>
<feature type="compositionally biased region" description="Basic and acidic residues" evidence="4">
    <location>
        <begin position="141"/>
        <end position="169"/>
    </location>
</feature>
<evidence type="ECO:0000256" key="3">
    <source>
        <dbReference type="ARBA" id="ARBA00022729"/>
    </source>
</evidence>
<comment type="caution">
    <text evidence="6">The sequence shown here is derived from an EMBL/GenBank/DDBJ whole genome shotgun (WGS) entry which is preliminary data.</text>
</comment>
<dbReference type="Proteomes" id="UP000004578">
    <property type="component" value="Unassembled WGS sequence"/>
</dbReference>
<organism evidence="6 7">
    <name type="scientific">Schaalia georgiae F0490</name>
    <dbReference type="NCBI Taxonomy" id="1125717"/>
    <lineage>
        <taxon>Bacteria</taxon>
        <taxon>Bacillati</taxon>
        <taxon>Actinomycetota</taxon>
        <taxon>Actinomycetes</taxon>
        <taxon>Actinomycetales</taxon>
        <taxon>Actinomycetaceae</taxon>
        <taxon>Schaalia</taxon>
    </lineage>
</organism>